<gene>
    <name evidence="2" type="ORF">BgramDRAFT_6736</name>
</gene>
<evidence type="ECO:0000313" key="3">
    <source>
        <dbReference type="Proteomes" id="UP000005045"/>
    </source>
</evidence>
<evidence type="ECO:0000313" key="2">
    <source>
        <dbReference type="EMBL" id="EDT06489.1"/>
    </source>
</evidence>
<comment type="caution">
    <text evidence="2">The sequence shown here is derived from an EMBL/GenBank/DDBJ whole genome shotgun (WGS) entry which is preliminary data.</text>
</comment>
<organism evidence="2 3">
    <name type="scientific">Paraburkholderia graminis (strain ATCC 700544 / DSM 17151 / LMG 18924 / NCIMB 13744 / C4D1M)</name>
    <dbReference type="NCBI Taxonomy" id="396598"/>
    <lineage>
        <taxon>Bacteria</taxon>
        <taxon>Pseudomonadati</taxon>
        <taxon>Pseudomonadota</taxon>
        <taxon>Betaproteobacteria</taxon>
        <taxon>Burkholderiales</taxon>
        <taxon>Burkholderiaceae</taxon>
        <taxon>Paraburkholderia</taxon>
    </lineage>
</organism>
<name>B1GBJ9_PARG4</name>
<feature type="compositionally biased region" description="Low complexity" evidence="1">
    <location>
        <begin position="29"/>
        <end position="42"/>
    </location>
</feature>
<sequence>MPPTTNVTRLRNSGASFDAAAAWRSGKRPFSARPSKPASSAADTTSGAPK</sequence>
<dbReference type="AlphaFoldDB" id="B1GBJ9"/>
<keyword evidence="3" id="KW-1185">Reference proteome</keyword>
<dbReference type="EMBL" id="ABLD01000067">
    <property type="protein sequence ID" value="EDT06489.1"/>
    <property type="molecule type" value="Genomic_DNA"/>
</dbReference>
<protein>
    <submittedName>
        <fullName evidence="2">Uncharacterized protein</fullName>
    </submittedName>
</protein>
<reference evidence="2 3" key="1">
    <citation type="submission" date="2008-03" db="EMBL/GenBank/DDBJ databases">
        <title>Sequencing of the draft genome and assembly of Burkholderia graminis C4D1M.</title>
        <authorList>
            <consortium name="US DOE Joint Genome Institute (JGI-PGF)"/>
            <person name="Copeland A."/>
            <person name="Lucas S."/>
            <person name="Lapidus A."/>
            <person name="Glavina del Rio T."/>
            <person name="Dalin E."/>
            <person name="Tice H."/>
            <person name="Bruce D."/>
            <person name="Goodwin L."/>
            <person name="Pitluck S."/>
            <person name="Larimer F."/>
            <person name="Land M.L."/>
            <person name="Hauser L."/>
            <person name="Tiedje J."/>
            <person name="Richardson P."/>
        </authorList>
    </citation>
    <scope>NUCLEOTIDE SEQUENCE [LARGE SCALE GENOMIC DNA]</scope>
    <source>
        <strain evidence="3">ATCC 700544 / DSM 17151 / LMG 18924 / NCIMB 13744 / C4D1M</strain>
    </source>
</reference>
<evidence type="ECO:0000256" key="1">
    <source>
        <dbReference type="SAM" id="MobiDB-lite"/>
    </source>
</evidence>
<dbReference type="Proteomes" id="UP000005045">
    <property type="component" value="Unassembled WGS sequence"/>
</dbReference>
<accession>B1GBJ9</accession>
<proteinExistence type="predicted"/>
<feature type="region of interest" description="Disordered" evidence="1">
    <location>
        <begin position="18"/>
        <end position="50"/>
    </location>
</feature>